<dbReference type="Proteomes" id="UP001204621">
    <property type="component" value="Unassembled WGS sequence"/>
</dbReference>
<dbReference type="PANTHER" id="PTHR38690:SF1">
    <property type="entry name" value="PROTEASE"/>
    <property type="match status" value="1"/>
</dbReference>
<keyword evidence="4" id="KW-1185">Reference proteome</keyword>
<dbReference type="InterPro" id="IPR011836">
    <property type="entry name" value="YhdP"/>
</dbReference>
<comment type="caution">
    <text evidence="3">The sequence shown here is derived from an EMBL/GenBank/DDBJ whole genome shotgun (WGS) entry which is preliminary data.</text>
</comment>
<evidence type="ECO:0000313" key="4">
    <source>
        <dbReference type="Proteomes" id="UP001204621"/>
    </source>
</evidence>
<keyword evidence="1" id="KW-0472">Membrane</keyword>
<dbReference type="InterPro" id="IPR025263">
    <property type="entry name" value="YhdP_central"/>
</dbReference>
<dbReference type="Pfam" id="PF13116">
    <property type="entry name" value="YhdP"/>
    <property type="match status" value="1"/>
</dbReference>
<organism evidence="3 4">
    <name type="scientific">Massilia terrae</name>
    <dbReference type="NCBI Taxonomy" id="1811224"/>
    <lineage>
        <taxon>Bacteria</taxon>
        <taxon>Pseudomonadati</taxon>
        <taxon>Pseudomonadota</taxon>
        <taxon>Betaproteobacteria</taxon>
        <taxon>Burkholderiales</taxon>
        <taxon>Oxalobacteraceae</taxon>
        <taxon>Telluria group</taxon>
        <taxon>Massilia</taxon>
    </lineage>
</organism>
<feature type="domain" description="YhdP central" evidence="2">
    <location>
        <begin position="39"/>
        <end position="1365"/>
    </location>
</feature>
<evidence type="ECO:0000256" key="1">
    <source>
        <dbReference type="SAM" id="Phobius"/>
    </source>
</evidence>
<protein>
    <submittedName>
        <fullName evidence="3">YhdP family protein</fullName>
    </submittedName>
</protein>
<feature type="transmembrane region" description="Helical" evidence="1">
    <location>
        <begin position="36"/>
        <end position="62"/>
    </location>
</feature>
<keyword evidence="1" id="KW-0812">Transmembrane</keyword>
<evidence type="ECO:0000313" key="3">
    <source>
        <dbReference type="EMBL" id="MCS0661221.1"/>
    </source>
</evidence>
<dbReference type="NCBIfam" id="TIGR02099">
    <property type="entry name" value="YhdP family protein"/>
    <property type="match status" value="1"/>
</dbReference>
<dbReference type="PANTHER" id="PTHR38690">
    <property type="entry name" value="PROTEASE-RELATED"/>
    <property type="match status" value="1"/>
</dbReference>
<name>A0ABT2D663_9BURK</name>
<dbReference type="EMBL" id="JANUGU010000017">
    <property type="protein sequence ID" value="MCS0661221.1"/>
    <property type="molecule type" value="Genomic_DNA"/>
</dbReference>
<reference evidence="3 4" key="1">
    <citation type="submission" date="2022-08" db="EMBL/GenBank/DDBJ databases">
        <title>Reclassification of Massilia species as members of the genera Telluria, Duganella, Pseudoduganella, Mokoshia gen. nov. and Zemynaea gen. nov. using orthogonal and non-orthogonal genome-based approaches.</title>
        <authorList>
            <person name="Bowman J.P."/>
        </authorList>
    </citation>
    <scope>NUCLEOTIDE SEQUENCE [LARGE SCALE GENOMIC DNA]</scope>
    <source>
        <strain evidence="3 4">JCM 31606</strain>
    </source>
</reference>
<accession>A0ABT2D663</accession>
<proteinExistence type="predicted"/>
<evidence type="ECO:0000259" key="2">
    <source>
        <dbReference type="Pfam" id="PF13116"/>
    </source>
</evidence>
<gene>
    <name evidence="3" type="ORF">NX778_24415</name>
</gene>
<keyword evidence="1" id="KW-1133">Transmembrane helix</keyword>
<sequence>MDNPDPQAAPEEGPLAQRWHRLRAGYRYANRVSHHLLGFTVKLALLVYFVFTVLFLLLRYVVLPNIDYYKPDIERAASRALGNQVTIARLYASWSGLNPSLFLGDVTLRDRQGRVVLALPSVSATVSWLSVVTAEPRFRSLELIRPELDMRRTPDGALYVAGVKLAPGPGGGGGPDWLFRQHEVVIRQGKLHWTDEQRGAPELALSDVTLVLANHWNTHRFGFKATPPLGQPLDLRARFTHPALAKPSDALRWKGELYADLRDTDLAAWKQYIDIPFELNQGKGSVRAWMNVDHARLASFTADVALSGVSARLRPDLARLELAAVSGRLAASETLAPGKTDDKPTFGANGYDVSVSDFTVATRDGVLLPPATVSESWRPASRVSPEHTQVTARQVDLAALATLAADLPLHPEQREMLADFAPRGLLQDVAAEWDGRYPALASYRVHGRVAGLSLRPQAARAARPASGQQPAQAARAALPGFDNLSGIVDASDNGGSVQLDSTALVLHMPAWFAEPDMPFDKLSLQVRWSHPRKDQLLVEVDGMNAEQGTLRLALSGRQLVPLAGGGPGNADFTGTIDGFQINQVGRFLPKITPESLHGWLTGALQGGTLRDGTLRLRGDLAHFPFRADNAAARAAGEFRVAGKLDQATLEYAPGHHAADGKAPLWPLAEQINGSIVFDRARMEIKGDTLRTMGVALSNVKAVIPDLAAHELMLDIEGSGNAPMQEYLRYMAASPVLEWIGNFTEDTHATGNARLGLKLHMPLDHLPDTKVQGGLQLLSNDVALFPELPPLTGSIGRIEFNERGFNLAGVGGNFLGAPLAVSGGTQRDGAIVVRLAGTLSGEGMRRSAPEPALQRLGRHLSGTTRYSGAVVVRDRQHTVILDSNLAGLGMELPAPLNKAAADALPLHFVLAGGPANDNGVARDEIRIGLGGNIAARYLRERQHRGGWNLLRGGIGVNAPAPEPDSGMLLNINTKSLNLDQWLALGSELAGPESNAAPASAASSAAGLAQYTVPDALAVRTSELVFDDRKLGDVVLGASHQKGSWQASIHARQAVGYLTWDEAPSGGVGKVSARLASLVIPESAANEVKDLLAPDKPRTSTIPSLDIVVDQFELFNKKFGRLELAASNVMAAGGREWRIDRLSVANPDGALKATGRWTTTRDTSNTAMNFNLDIRDAGKLLDRLGFPETLRNGKGNLSGDIAWSGLPYSLDIPSLSGKIQMKVEDGQFLKQDPGAAKLLGVLSLQALPRLLKFDFHDVFAEGLAFDGITANATISRGVVKTDNLKMHGVAATVLMDGTADIANESTNLHVVVIPEFNLGTGPLVYGLAVNPVIGLGSYLAQLFLRAPMMKALTYQLQVSGPWKAPVITRLDHNNVQPPQQAKAKDTP</sequence>